<dbReference type="HOGENOM" id="CLU_098957_0_0_7"/>
<evidence type="ECO:0000259" key="1">
    <source>
        <dbReference type="Pfam" id="PF07796"/>
    </source>
</evidence>
<accession>E1QHH3</accession>
<evidence type="ECO:0000313" key="3">
    <source>
        <dbReference type="Proteomes" id="UP000009047"/>
    </source>
</evidence>
<dbReference type="EMBL" id="CP002085">
    <property type="protein sequence ID" value="ADK85016.1"/>
    <property type="molecule type" value="Genomic_DNA"/>
</dbReference>
<feature type="domain" description="DUF1638" evidence="1">
    <location>
        <begin position="31"/>
        <end position="195"/>
    </location>
</feature>
<dbReference type="InterPro" id="IPR012437">
    <property type="entry name" value="DUF1638"/>
</dbReference>
<reference evidence="2 3" key="1">
    <citation type="journal article" date="2010" name="Stand. Genomic Sci.">
        <title>Complete genome sequence of Desulfarculus baarsii type strain (2st14).</title>
        <authorList>
            <person name="Sun H."/>
            <person name="Spring S."/>
            <person name="Lapidus A."/>
            <person name="Davenport K."/>
            <person name="Del Rio T.G."/>
            <person name="Tice H."/>
            <person name="Nolan M."/>
            <person name="Copeland A."/>
            <person name="Cheng J.F."/>
            <person name="Lucas S."/>
            <person name="Tapia R."/>
            <person name="Goodwin L."/>
            <person name="Pitluck S."/>
            <person name="Ivanova N."/>
            <person name="Pagani I."/>
            <person name="Mavromatis K."/>
            <person name="Ovchinnikova G."/>
            <person name="Pati A."/>
            <person name="Chen A."/>
            <person name="Palaniappan K."/>
            <person name="Hauser L."/>
            <person name="Chang Y.J."/>
            <person name="Jeffries C.D."/>
            <person name="Detter J.C."/>
            <person name="Han C."/>
            <person name="Rohde M."/>
            <person name="Brambilla E."/>
            <person name="Goker M."/>
            <person name="Woyke T."/>
            <person name="Bristow J."/>
            <person name="Eisen J.A."/>
            <person name="Markowitz V."/>
            <person name="Hugenholtz P."/>
            <person name="Kyrpides N.C."/>
            <person name="Klenk H.P."/>
            <person name="Land M."/>
        </authorList>
    </citation>
    <scope>NUCLEOTIDE SEQUENCE [LARGE SCALE GENOMIC DNA]</scope>
    <source>
        <strain evidence="3">ATCC 33931 / DSM 2075 / LMG 7858 / VKM B-1802 / 2st14</strain>
    </source>
</reference>
<gene>
    <name evidence="2" type="ordered locus">Deba_1648</name>
</gene>
<evidence type="ECO:0000313" key="2">
    <source>
        <dbReference type="EMBL" id="ADK85016.1"/>
    </source>
</evidence>
<organism evidence="2 3">
    <name type="scientific">Desulfarculus baarsii (strain ATCC 33931 / DSM 2075 / LMG 7858 / VKM B-1802 / 2st14)</name>
    <dbReference type="NCBI Taxonomy" id="644282"/>
    <lineage>
        <taxon>Bacteria</taxon>
        <taxon>Pseudomonadati</taxon>
        <taxon>Thermodesulfobacteriota</taxon>
        <taxon>Desulfarculia</taxon>
        <taxon>Desulfarculales</taxon>
        <taxon>Desulfarculaceae</taxon>
        <taxon>Desulfarculus</taxon>
    </lineage>
</organism>
<dbReference type="Proteomes" id="UP000009047">
    <property type="component" value="Chromosome"/>
</dbReference>
<protein>
    <recommendedName>
        <fullName evidence="1">DUF1638 domain-containing protein</fullName>
    </recommendedName>
</protein>
<dbReference type="Pfam" id="PF07796">
    <property type="entry name" value="DUF1638"/>
    <property type="match status" value="1"/>
</dbReference>
<dbReference type="RefSeq" id="WP_013258469.1">
    <property type="nucleotide sequence ID" value="NC_014365.1"/>
</dbReference>
<dbReference type="AlphaFoldDB" id="E1QHH3"/>
<sequence>MTDDRLKIVTCNALAHVMQALAGEGASCTVMDIALHLKPERLREKLQETVAELEEPGLTIAFGYGLCGRGLEGVCSAKSTLVLPRVDDCVGALLGSRARHRRILADRAGCYFLEPRWLDTELNIFEQMKKGLDRIPPQRRKGLIKAALHHYDALVLLAGHGDEGQARQRCQALAEEYDLELMRRQTDLGLLTRLLRGPWSEDEFVIAPPGSPIPLF</sequence>
<proteinExistence type="predicted"/>
<dbReference type="STRING" id="644282.Deba_1648"/>
<name>E1QHH3_DESB2</name>
<dbReference type="KEGG" id="dbr:Deba_1648"/>
<dbReference type="eggNOG" id="COG0145">
    <property type="taxonomic scope" value="Bacteria"/>
</dbReference>
<keyword evidence="3" id="KW-1185">Reference proteome</keyword>
<dbReference type="OrthoDB" id="9787351at2"/>